<gene>
    <name evidence="1" type="ORF">DSO57_1026997</name>
</gene>
<evidence type="ECO:0000313" key="1">
    <source>
        <dbReference type="EMBL" id="KAJ9076368.1"/>
    </source>
</evidence>
<protein>
    <submittedName>
        <fullName evidence="1">Uncharacterized protein</fullName>
    </submittedName>
</protein>
<proteinExistence type="predicted"/>
<organism evidence="1 2">
    <name type="scientific">Entomophthora muscae</name>
    <dbReference type="NCBI Taxonomy" id="34485"/>
    <lineage>
        <taxon>Eukaryota</taxon>
        <taxon>Fungi</taxon>
        <taxon>Fungi incertae sedis</taxon>
        <taxon>Zoopagomycota</taxon>
        <taxon>Entomophthoromycotina</taxon>
        <taxon>Entomophthoromycetes</taxon>
        <taxon>Entomophthorales</taxon>
        <taxon>Entomophthoraceae</taxon>
        <taxon>Entomophthora</taxon>
    </lineage>
</organism>
<accession>A0ACC2TP98</accession>
<reference evidence="1" key="1">
    <citation type="submission" date="2022-04" db="EMBL/GenBank/DDBJ databases">
        <title>Genome of the entomopathogenic fungus Entomophthora muscae.</title>
        <authorList>
            <person name="Elya C."/>
            <person name="Lovett B.R."/>
            <person name="Lee E."/>
            <person name="Macias A.M."/>
            <person name="Hajek A.E."/>
            <person name="De Bivort B.L."/>
            <person name="Kasson M.T."/>
            <person name="De Fine Licht H.H."/>
            <person name="Stajich J.E."/>
        </authorList>
    </citation>
    <scope>NUCLEOTIDE SEQUENCE</scope>
    <source>
        <strain evidence="1">Berkeley</strain>
    </source>
</reference>
<comment type="caution">
    <text evidence="1">The sequence shown here is derived from an EMBL/GenBank/DDBJ whole genome shotgun (WGS) entry which is preliminary data.</text>
</comment>
<evidence type="ECO:0000313" key="2">
    <source>
        <dbReference type="Proteomes" id="UP001165960"/>
    </source>
</evidence>
<dbReference type="EMBL" id="QTSX02002291">
    <property type="protein sequence ID" value="KAJ9076368.1"/>
    <property type="molecule type" value="Genomic_DNA"/>
</dbReference>
<name>A0ACC2TP98_9FUNG</name>
<keyword evidence="2" id="KW-1185">Reference proteome</keyword>
<dbReference type="Proteomes" id="UP001165960">
    <property type="component" value="Unassembled WGS sequence"/>
</dbReference>
<sequence length="246" mass="29487">MLGFVWASIGLPLAILILGWFQWRRETKRLEPLPWFIWEEIISFLDRRERWRLLTLDRIWRDKIVADSLQVVSFKSDPLQCRPRDELKRSQDVVTSINIFSSRNVDYSYFRRNHPKLKKLLLKNVSDNKYLIHYISLGEFSACFKRLTHLTIDDFLELTVLQRILRLTESLTELWLDTIHLESHTVITELLNCNLYFNLRKIGMKIKRLDRFFLSSITTRFKKLQNMSITFLSCPPNMTIYCKDLP</sequence>